<feature type="non-terminal residue" evidence="1">
    <location>
        <position position="1"/>
    </location>
</feature>
<accession>A0ABT5HDW9</accession>
<evidence type="ECO:0000313" key="1">
    <source>
        <dbReference type="EMBL" id="MDC7138769.1"/>
    </source>
</evidence>
<dbReference type="EMBL" id="JAQPYS010000119">
    <property type="protein sequence ID" value="MDC7138769.1"/>
    <property type="molecule type" value="Genomic_DNA"/>
</dbReference>
<dbReference type="Proteomes" id="UP001215398">
    <property type="component" value="Unassembled WGS sequence"/>
</dbReference>
<protein>
    <submittedName>
        <fullName evidence="1">Uncharacterized protein</fullName>
    </submittedName>
</protein>
<comment type="caution">
    <text evidence="1">The sequence shown here is derived from an EMBL/GenBank/DDBJ whole genome shotgun (WGS) entry which is preliminary data.</text>
</comment>
<gene>
    <name evidence="1" type="ORF">PQG98_20870</name>
</gene>
<reference evidence="1 2" key="1">
    <citation type="submission" date="2023-01" db="EMBL/GenBank/DDBJ databases">
        <title>Exploring GABA producing Bacteroides strains toward improving mental health.</title>
        <authorList>
            <person name="Yousuf B."/>
            <person name="Bouhlel N.E."/>
            <person name="Mottawea W."/>
            <person name="Hammami R."/>
        </authorList>
    </citation>
    <scope>NUCLEOTIDE SEQUENCE [LARGE SCALE GENOMIC DNA]</scope>
    <source>
        <strain evidence="1 2">UO.H1054</strain>
    </source>
</reference>
<sequence>LTMSNEEKSWMLLGEHNNYSFSDESKMEIVYDESNKKWYLQKKGVKMQTGNTWQIRSQMLNMEVTPQNTEGHFETDVTDESQFTVSQTGNYEIRWYFNEPTPYVIVIKE</sequence>
<keyword evidence="2" id="KW-1185">Reference proteome</keyword>
<organism evidence="1 2">
    <name type="scientific">Bacteroides zhangwenhongii</name>
    <dbReference type="NCBI Taxonomy" id="2650157"/>
    <lineage>
        <taxon>Bacteria</taxon>
        <taxon>Pseudomonadati</taxon>
        <taxon>Bacteroidota</taxon>
        <taxon>Bacteroidia</taxon>
        <taxon>Bacteroidales</taxon>
        <taxon>Bacteroidaceae</taxon>
        <taxon>Bacteroides</taxon>
    </lineage>
</organism>
<evidence type="ECO:0000313" key="2">
    <source>
        <dbReference type="Proteomes" id="UP001215398"/>
    </source>
</evidence>
<name>A0ABT5HDW9_9BACE</name>
<proteinExistence type="predicted"/>